<dbReference type="InterPro" id="IPR003812">
    <property type="entry name" value="Fido"/>
</dbReference>
<dbReference type="Pfam" id="PF02661">
    <property type="entry name" value="Fic"/>
    <property type="match status" value="1"/>
</dbReference>
<sequence>MAHLNFTMIHPFSDGNGRLARAVQTLVLASDGILDPVFSSIEEWLGANIQSYYDVLAEVGKEKWNPTNDALPWVRYCLRAHYQQAARMIRRVQEADALYNKIMDIIAKHGLNERFWFPMFDAALGIRVSNSRYRRDTEVTEITASRDLKRLCEANLLLPHGERKMRTYSAAPALLEARKSIRIQRVVDDPYEVVKSRFRRAQRLAEEERQSPRLPGL</sequence>
<dbReference type="AlphaFoldDB" id="A0A560L0W5"/>
<organism evidence="2 3">
    <name type="scientific">Bradyrhizobium macuxiense</name>
    <dbReference type="NCBI Taxonomy" id="1755647"/>
    <lineage>
        <taxon>Bacteria</taxon>
        <taxon>Pseudomonadati</taxon>
        <taxon>Pseudomonadota</taxon>
        <taxon>Alphaproteobacteria</taxon>
        <taxon>Hyphomicrobiales</taxon>
        <taxon>Nitrobacteraceae</taxon>
        <taxon>Bradyrhizobium</taxon>
    </lineage>
</organism>
<dbReference type="Proteomes" id="UP000321304">
    <property type="component" value="Unassembled WGS sequence"/>
</dbReference>
<dbReference type="InterPro" id="IPR036597">
    <property type="entry name" value="Fido-like_dom_sf"/>
</dbReference>
<dbReference type="InterPro" id="IPR040198">
    <property type="entry name" value="Fido_containing"/>
</dbReference>
<dbReference type="PANTHER" id="PTHR13504">
    <property type="entry name" value="FIDO DOMAIN-CONTAINING PROTEIN DDB_G0283145"/>
    <property type="match status" value="1"/>
</dbReference>
<dbReference type="Gene3D" id="1.10.3290.10">
    <property type="entry name" value="Fido-like domain"/>
    <property type="match status" value="1"/>
</dbReference>
<dbReference type="EMBL" id="VITY01000017">
    <property type="protein sequence ID" value="TWB88992.1"/>
    <property type="molecule type" value="Genomic_DNA"/>
</dbReference>
<name>A0A560L0W5_9BRAD</name>
<evidence type="ECO:0000313" key="2">
    <source>
        <dbReference type="EMBL" id="TWB88992.1"/>
    </source>
</evidence>
<reference evidence="2 3" key="1">
    <citation type="submission" date="2019-06" db="EMBL/GenBank/DDBJ databases">
        <title>Genomic Encyclopedia of Type Strains, Phase IV (KMG-V): Genome sequencing to study the core and pangenomes of soil and plant-associated prokaryotes.</title>
        <authorList>
            <person name="Whitman W."/>
        </authorList>
    </citation>
    <scope>NUCLEOTIDE SEQUENCE [LARGE SCALE GENOMIC DNA]</scope>
    <source>
        <strain evidence="2 3">BR 10355</strain>
    </source>
</reference>
<dbReference type="SUPFAM" id="SSF140931">
    <property type="entry name" value="Fic-like"/>
    <property type="match status" value="1"/>
</dbReference>
<evidence type="ECO:0000313" key="3">
    <source>
        <dbReference type="Proteomes" id="UP000321304"/>
    </source>
</evidence>
<evidence type="ECO:0000259" key="1">
    <source>
        <dbReference type="PROSITE" id="PS51459"/>
    </source>
</evidence>
<gene>
    <name evidence="2" type="ORF">FBZ93_117176</name>
</gene>
<feature type="domain" description="Fido" evidence="1">
    <location>
        <begin position="1"/>
        <end position="79"/>
    </location>
</feature>
<dbReference type="PANTHER" id="PTHR13504:SF38">
    <property type="entry name" value="FIDO DOMAIN-CONTAINING PROTEIN"/>
    <property type="match status" value="1"/>
</dbReference>
<accession>A0A560L0W5</accession>
<comment type="caution">
    <text evidence="2">The sequence shown here is derived from an EMBL/GenBank/DDBJ whole genome shotgun (WGS) entry which is preliminary data.</text>
</comment>
<protein>
    <submittedName>
        <fullName evidence="2">Fic/DOC family protein</fullName>
    </submittedName>
</protein>
<keyword evidence="3" id="KW-1185">Reference proteome</keyword>
<proteinExistence type="predicted"/>
<dbReference type="PROSITE" id="PS51459">
    <property type="entry name" value="FIDO"/>
    <property type="match status" value="1"/>
</dbReference>